<evidence type="ECO:0000313" key="7">
    <source>
        <dbReference type="Proteomes" id="UP001732720"/>
    </source>
</evidence>
<evidence type="ECO:0000259" key="5">
    <source>
        <dbReference type="PROSITE" id="PS50011"/>
    </source>
</evidence>
<dbReference type="PANTHER" id="PTHR24347">
    <property type="entry name" value="SERINE/THREONINE-PROTEIN KINASE"/>
    <property type="match status" value="1"/>
</dbReference>
<evidence type="ECO:0000256" key="2">
    <source>
        <dbReference type="ARBA" id="ARBA00022840"/>
    </source>
</evidence>
<dbReference type="FunFam" id="1.10.510.10:FF:000571">
    <property type="entry name" value="Maternal embryonic leucine zipper kinase"/>
    <property type="match status" value="1"/>
</dbReference>
<keyword evidence="8" id="KW-0418">Kinase</keyword>
<dbReference type="AlphaFoldDB" id="A0A8C0X2T4"/>
<dbReference type="PROSITE" id="PS50011">
    <property type="entry name" value="PROTEIN_KINASE_DOM"/>
    <property type="match status" value="1"/>
</dbReference>
<name>A0A8C0X2T4_CASCN</name>
<keyword evidence="8" id="KW-0808">Transferase</keyword>
<reference evidence="8" key="2">
    <citation type="submission" date="2025-04" db="UniProtKB">
        <authorList>
            <consortium name="RefSeq"/>
        </authorList>
    </citation>
    <scope>IDENTIFICATION</scope>
    <source>
        <tissue evidence="8">Leukocyte</tissue>
    </source>
</reference>
<evidence type="ECO:0000313" key="8">
    <source>
        <dbReference type="RefSeq" id="XP_020034767.1"/>
    </source>
</evidence>
<dbReference type="OrthoDB" id="40902at2759"/>
<dbReference type="GO" id="GO:0004674">
    <property type="term" value="F:protein serine/threonine kinase activity"/>
    <property type="evidence" value="ECO:0007669"/>
    <property type="project" value="UniProtKB-KW"/>
</dbReference>
<proteinExistence type="inferred from homology"/>
<dbReference type="CTD" id="85481"/>
<comment type="similarity">
    <text evidence="4">Belongs to the protein kinase superfamily.</text>
</comment>
<dbReference type="Proteomes" id="UP001732720">
    <property type="component" value="Chromosome 3"/>
</dbReference>
<keyword evidence="1 3" id="KW-0547">Nucleotide-binding</keyword>
<dbReference type="SMART" id="SM00220">
    <property type="entry name" value="S_TKc"/>
    <property type="match status" value="1"/>
</dbReference>
<evidence type="ECO:0000256" key="1">
    <source>
        <dbReference type="ARBA" id="ARBA00022741"/>
    </source>
</evidence>
<feature type="domain" description="Protein kinase" evidence="5">
    <location>
        <begin position="63"/>
        <end position="320"/>
    </location>
</feature>
<reference evidence="6" key="1">
    <citation type="submission" date="2023-09" db="UniProtKB">
        <authorList>
            <consortium name="Ensembl"/>
        </authorList>
    </citation>
    <scope>IDENTIFICATION</scope>
</reference>
<dbReference type="PROSITE" id="PS00107">
    <property type="entry name" value="PROTEIN_KINASE_ATP"/>
    <property type="match status" value="1"/>
</dbReference>
<dbReference type="GeneID" id="109696213"/>
<sequence length="385" mass="42661">MGCGASRKVVSEPPGLARVKLGGQSQGSVGGAPPGPEAVALAAQRMQVAHFRAKFDSRVLARYDIKALIGTGSFSKVVRVEQKTTKKPFAIKVMETQGREGQEACAAELSVLRRVSHRYIVRLMEIFETQDRVYMVMELATGGELLDRLIVQGSFTERDAVRILQMVVDGIRYLHALRITHRDLKPENLLYYHPGAESKILITDFGLAHSGNKSGDWSMRTLCGTPEYIAPEVLLRKAYTSTVDMWAVGVITYVLLSGSLPFDDESHTRLCRKILKGKYNYTGEPWPSISHLAKDFIDKLLILEASHRMSAGQALDHPWVISMAAGASMKNLQRAISRNLRWRASPSSQSPRSAESSKSCYSYKVKHMWSQRELGIAGSPLSALL</sequence>
<dbReference type="Ensembl" id="ENSCCNT00000027542.1">
    <property type="protein sequence ID" value="ENSCCNP00000021409.1"/>
    <property type="gene ID" value="ENSCCNG00000021204.1"/>
</dbReference>
<dbReference type="RefSeq" id="XP_020034767.1">
    <property type="nucleotide sequence ID" value="XM_020179178.1"/>
</dbReference>
<dbReference type="InterPro" id="IPR017441">
    <property type="entry name" value="Protein_kinase_ATP_BS"/>
</dbReference>
<protein>
    <submittedName>
        <fullName evidence="8">Serine/threonine-protein kinase H2</fullName>
    </submittedName>
</protein>
<dbReference type="Gene3D" id="1.10.510.10">
    <property type="entry name" value="Transferase(Phosphotransferase) domain 1"/>
    <property type="match status" value="1"/>
</dbReference>
<evidence type="ECO:0000256" key="3">
    <source>
        <dbReference type="PROSITE-ProRule" id="PRU10141"/>
    </source>
</evidence>
<keyword evidence="2 3" id="KW-0067">ATP-binding</keyword>
<dbReference type="PROSITE" id="PS00108">
    <property type="entry name" value="PROTEIN_KINASE_ST"/>
    <property type="match status" value="1"/>
</dbReference>
<gene>
    <name evidence="6 8" type="primary">Pskh2</name>
</gene>
<organism evidence="6">
    <name type="scientific">Castor canadensis</name>
    <name type="common">American beaver</name>
    <dbReference type="NCBI Taxonomy" id="51338"/>
    <lineage>
        <taxon>Eukaryota</taxon>
        <taxon>Metazoa</taxon>
        <taxon>Chordata</taxon>
        <taxon>Craniata</taxon>
        <taxon>Vertebrata</taxon>
        <taxon>Euteleostomi</taxon>
        <taxon>Mammalia</taxon>
        <taxon>Eutheria</taxon>
        <taxon>Euarchontoglires</taxon>
        <taxon>Glires</taxon>
        <taxon>Rodentia</taxon>
        <taxon>Castorimorpha</taxon>
        <taxon>Castoridae</taxon>
        <taxon>Castor</taxon>
    </lineage>
</organism>
<evidence type="ECO:0000313" key="6">
    <source>
        <dbReference type="Ensembl" id="ENSCCNP00000021409.1"/>
    </source>
</evidence>
<dbReference type="GO" id="GO:0005524">
    <property type="term" value="F:ATP binding"/>
    <property type="evidence" value="ECO:0007669"/>
    <property type="project" value="UniProtKB-UniRule"/>
</dbReference>
<dbReference type="InterPro" id="IPR008271">
    <property type="entry name" value="Ser/Thr_kinase_AS"/>
</dbReference>
<keyword evidence="7" id="KW-1185">Reference proteome</keyword>
<dbReference type="SUPFAM" id="SSF56112">
    <property type="entry name" value="Protein kinase-like (PK-like)"/>
    <property type="match status" value="1"/>
</dbReference>
<keyword evidence="4" id="KW-0723">Serine/threonine-protein kinase</keyword>
<dbReference type="Pfam" id="PF00069">
    <property type="entry name" value="Pkinase"/>
    <property type="match status" value="1"/>
</dbReference>
<accession>A0A8C0X2T4</accession>
<feature type="binding site" evidence="3">
    <location>
        <position position="92"/>
    </location>
    <ligand>
        <name>ATP</name>
        <dbReference type="ChEBI" id="CHEBI:30616"/>
    </ligand>
</feature>
<dbReference type="KEGG" id="ccan:109696213"/>
<dbReference type="InterPro" id="IPR000719">
    <property type="entry name" value="Prot_kinase_dom"/>
</dbReference>
<dbReference type="InterPro" id="IPR011009">
    <property type="entry name" value="Kinase-like_dom_sf"/>
</dbReference>
<evidence type="ECO:0000256" key="4">
    <source>
        <dbReference type="RuleBase" id="RU000304"/>
    </source>
</evidence>